<dbReference type="Gene3D" id="3.30.1490.100">
    <property type="entry name" value="DNA polymerase, Y-family, little finger domain"/>
    <property type="match status" value="1"/>
</dbReference>
<dbReference type="SUPFAM" id="SSF56672">
    <property type="entry name" value="DNA/RNA polymerases"/>
    <property type="match status" value="1"/>
</dbReference>
<keyword evidence="4" id="KW-0234">DNA repair</keyword>
<reference evidence="7 8" key="1">
    <citation type="submission" date="2018-06" db="EMBL/GenBank/DDBJ databases">
        <authorList>
            <consortium name="Pathogen Informatics"/>
            <person name="Doyle S."/>
        </authorList>
    </citation>
    <scope>NUCLEOTIDE SEQUENCE [LARGE SCALE GENOMIC DNA]</scope>
    <source>
        <strain evidence="7 8">NCTC13316</strain>
    </source>
</reference>
<evidence type="ECO:0000259" key="6">
    <source>
        <dbReference type="PROSITE" id="PS50173"/>
    </source>
</evidence>
<dbReference type="Gene3D" id="3.40.1170.60">
    <property type="match status" value="1"/>
</dbReference>
<gene>
    <name evidence="7" type="primary">umuC_1</name>
    <name evidence="7" type="ORF">NCTC13316_02533</name>
</gene>
<dbReference type="PANTHER" id="PTHR11076">
    <property type="entry name" value="DNA REPAIR POLYMERASE UMUC / TRANSFERASE FAMILY MEMBER"/>
    <property type="match status" value="1"/>
</dbReference>
<dbReference type="CDD" id="cd01700">
    <property type="entry name" value="PolY_Pol_V_umuC"/>
    <property type="match status" value="1"/>
</dbReference>
<dbReference type="Pfam" id="PF11799">
    <property type="entry name" value="IMS_C"/>
    <property type="match status" value="1"/>
</dbReference>
<evidence type="ECO:0000313" key="8">
    <source>
        <dbReference type="Proteomes" id="UP000254794"/>
    </source>
</evidence>
<evidence type="ECO:0000256" key="3">
    <source>
        <dbReference type="ARBA" id="ARBA00023199"/>
    </source>
</evidence>
<evidence type="ECO:0000256" key="4">
    <source>
        <dbReference type="ARBA" id="ARBA00023204"/>
    </source>
</evidence>
<evidence type="ECO:0000256" key="5">
    <source>
        <dbReference type="ARBA" id="ARBA00023236"/>
    </source>
</evidence>
<accession>A0A378JR98</accession>
<dbReference type="InterPro" id="IPR043128">
    <property type="entry name" value="Rev_trsase/Diguanyl_cyclase"/>
</dbReference>
<keyword evidence="2" id="KW-0227">DNA damage</keyword>
<keyword evidence="8" id="KW-1185">Reference proteome</keyword>
<dbReference type="Gene3D" id="1.10.150.20">
    <property type="entry name" value="5' to 3' exonuclease, C-terminal subdomain"/>
    <property type="match status" value="1"/>
</dbReference>
<dbReference type="GO" id="GO:0005829">
    <property type="term" value="C:cytosol"/>
    <property type="evidence" value="ECO:0007669"/>
    <property type="project" value="TreeGrafter"/>
</dbReference>
<dbReference type="GO" id="GO:0003887">
    <property type="term" value="F:DNA-directed DNA polymerase activity"/>
    <property type="evidence" value="ECO:0007669"/>
    <property type="project" value="TreeGrafter"/>
</dbReference>
<dbReference type="SUPFAM" id="SSF100879">
    <property type="entry name" value="Lesion bypass DNA polymerase (Y-family), little finger domain"/>
    <property type="match status" value="1"/>
</dbReference>
<evidence type="ECO:0000256" key="1">
    <source>
        <dbReference type="ARBA" id="ARBA00010945"/>
    </source>
</evidence>
<feature type="domain" description="UmuC" evidence="6">
    <location>
        <begin position="2"/>
        <end position="182"/>
    </location>
</feature>
<dbReference type="InterPro" id="IPR017961">
    <property type="entry name" value="DNA_pol_Y-fam_little_finger"/>
</dbReference>
<dbReference type="InterPro" id="IPR050116">
    <property type="entry name" value="DNA_polymerase-Y"/>
</dbReference>
<dbReference type="EMBL" id="UGOD01000001">
    <property type="protein sequence ID" value="STX52420.1"/>
    <property type="molecule type" value="Genomic_DNA"/>
</dbReference>
<keyword evidence="3" id="KW-0741">SOS mutagenesis</keyword>
<dbReference type="PROSITE" id="PS50173">
    <property type="entry name" value="UMUC"/>
    <property type="match status" value="1"/>
</dbReference>
<comment type="similarity">
    <text evidence="1">Belongs to the DNA polymerase type-Y family.</text>
</comment>
<dbReference type="InterPro" id="IPR036775">
    <property type="entry name" value="DNA_pol_Y-fam_lit_finger_sf"/>
</dbReference>
<name>A0A378JR98_9GAMM</name>
<dbReference type="OrthoDB" id="9808813at2"/>
<dbReference type="GO" id="GO:0006281">
    <property type="term" value="P:DNA repair"/>
    <property type="evidence" value="ECO:0007669"/>
    <property type="project" value="UniProtKB-KW"/>
</dbReference>
<dbReference type="InterPro" id="IPR025188">
    <property type="entry name" value="DUF4113"/>
</dbReference>
<dbReference type="GO" id="GO:0003684">
    <property type="term" value="F:damaged DNA binding"/>
    <property type="evidence" value="ECO:0007669"/>
    <property type="project" value="InterPro"/>
</dbReference>
<dbReference type="Pfam" id="PF00817">
    <property type="entry name" value="IMS"/>
    <property type="match status" value="1"/>
</dbReference>
<keyword evidence="5" id="KW-0742">SOS response</keyword>
<sequence length="419" mass="47754">MFALIDCNNFYASCERLFRPDLRNKPIVILSNNDGCIIARSNEAKALGIKMGEPYFKVRDLCKTNQVTLFSSNYTLYGDLSARVMQVIREAWDAVEIYSIDEAFLDLTTLSPNKIDYFCNMLQKKVLKYVGIPTSIGIGKTKTLAKLANVVAKKLTIPVFNITDDTAYWLRQISIENIWGIGKQWQKKLKCLGILTASDLACQSPQRMKSLFNVVLQRTVMELNGISCLPLEAIAPNKSILASRSFGNLQTDLIEIEKAISHHCASAWSKLRKQELTAQYVSIFLLTSRFNDNFQSYSKTLGFRLIKPTDDLRELTATAKHGLKQLYKPNVPYKKVGLLLAELTPKQQIQLNLFHPEQEETLANTEKLMSVMESINQKYGDRMIRLAAEGFKKNWTMKQDMKSPCYTTRWSDLAWVKVK</sequence>
<dbReference type="Gene3D" id="3.30.70.270">
    <property type="match status" value="1"/>
</dbReference>
<dbReference type="RefSeq" id="WP_115331982.1">
    <property type="nucleotide sequence ID" value="NZ_CAAAHP010000006.1"/>
</dbReference>
<dbReference type="InterPro" id="IPR001126">
    <property type="entry name" value="UmuC"/>
</dbReference>
<dbReference type="AlphaFoldDB" id="A0A378JR98"/>
<dbReference type="GO" id="GO:0009432">
    <property type="term" value="P:SOS response"/>
    <property type="evidence" value="ECO:0007669"/>
    <property type="project" value="UniProtKB-KW"/>
</dbReference>
<dbReference type="Pfam" id="PF13438">
    <property type="entry name" value="DUF4113"/>
    <property type="match status" value="1"/>
</dbReference>
<proteinExistence type="inferred from homology"/>
<evidence type="ECO:0000313" key="7">
    <source>
        <dbReference type="EMBL" id="STX52420.1"/>
    </source>
</evidence>
<dbReference type="InterPro" id="IPR043502">
    <property type="entry name" value="DNA/RNA_pol_sf"/>
</dbReference>
<organism evidence="7 8">
    <name type="scientific">Legionella busanensis</name>
    <dbReference type="NCBI Taxonomy" id="190655"/>
    <lineage>
        <taxon>Bacteria</taxon>
        <taxon>Pseudomonadati</taxon>
        <taxon>Pseudomonadota</taxon>
        <taxon>Gammaproteobacteria</taxon>
        <taxon>Legionellales</taxon>
        <taxon>Legionellaceae</taxon>
        <taxon>Legionella</taxon>
    </lineage>
</organism>
<evidence type="ECO:0000256" key="2">
    <source>
        <dbReference type="ARBA" id="ARBA00022763"/>
    </source>
</evidence>
<dbReference type="GO" id="GO:0042276">
    <property type="term" value="P:error-prone translesion synthesis"/>
    <property type="evidence" value="ECO:0007669"/>
    <property type="project" value="TreeGrafter"/>
</dbReference>
<protein>
    <submittedName>
        <fullName evidence="7">DNA polymerase V, subunit C</fullName>
    </submittedName>
</protein>
<dbReference type="PANTHER" id="PTHR11076:SF34">
    <property type="entry name" value="PROTEIN UMUC"/>
    <property type="match status" value="1"/>
</dbReference>
<dbReference type="Proteomes" id="UP000254794">
    <property type="component" value="Unassembled WGS sequence"/>
</dbReference>